<keyword evidence="2" id="KW-1185">Reference proteome</keyword>
<sequence length="117" mass="12881">MAFLDAFRPAAALADLLDKEKAAILKGDFATLGVLLKSKESLLTIVAKSKTPAEVLKDLQKRSDHNKRLLMASAKGIRTARERILSLRNQVRGFTTYGPAGKATEIKRQSLTMERKA</sequence>
<dbReference type="GO" id="GO:0044780">
    <property type="term" value="P:bacterial-type flagellum assembly"/>
    <property type="evidence" value="ECO:0007669"/>
    <property type="project" value="InterPro"/>
</dbReference>
<reference evidence="1 2" key="1">
    <citation type="submission" date="2018-04" db="EMBL/GenBank/DDBJ databases">
        <title>Genomic Encyclopedia of Archaeal and Bacterial Type Strains, Phase II (KMG-II): from individual species to whole genera.</title>
        <authorList>
            <person name="Goeker M."/>
        </authorList>
    </citation>
    <scope>NUCLEOTIDE SEQUENCE [LARGE SCALE GENOMIC DNA]</scope>
    <source>
        <strain evidence="1 2">DSM 100434</strain>
    </source>
</reference>
<evidence type="ECO:0000313" key="2">
    <source>
        <dbReference type="Proteomes" id="UP000244077"/>
    </source>
</evidence>
<comment type="caution">
    <text evidence="1">The sequence shown here is derived from an EMBL/GenBank/DDBJ whole genome shotgun (WGS) entry which is preliminary data.</text>
</comment>
<gene>
    <name evidence="1" type="ORF">C8N42_103309</name>
</gene>
<dbReference type="Proteomes" id="UP000244077">
    <property type="component" value="Unassembled WGS sequence"/>
</dbReference>
<organism evidence="1 2">
    <name type="scientific">Celeribacter persicus</name>
    <dbReference type="NCBI Taxonomy" id="1651082"/>
    <lineage>
        <taxon>Bacteria</taxon>
        <taxon>Pseudomonadati</taxon>
        <taxon>Pseudomonadota</taxon>
        <taxon>Alphaproteobacteria</taxon>
        <taxon>Rhodobacterales</taxon>
        <taxon>Roseobacteraceae</taxon>
        <taxon>Celeribacter</taxon>
    </lineage>
</organism>
<protein>
    <recommendedName>
        <fullName evidence="3">FlgN protein</fullName>
    </recommendedName>
</protein>
<dbReference type="OrthoDB" id="7862070at2"/>
<proteinExistence type="predicted"/>
<evidence type="ECO:0008006" key="3">
    <source>
        <dbReference type="Google" id="ProtNLM"/>
    </source>
</evidence>
<dbReference type="RefSeq" id="WP_107815669.1">
    <property type="nucleotide sequence ID" value="NZ_QAOH01000003.1"/>
</dbReference>
<evidence type="ECO:0000313" key="1">
    <source>
        <dbReference type="EMBL" id="PTQ75016.1"/>
    </source>
</evidence>
<dbReference type="SUPFAM" id="SSF140566">
    <property type="entry name" value="FlgN-like"/>
    <property type="match status" value="1"/>
</dbReference>
<dbReference type="InterPro" id="IPR036679">
    <property type="entry name" value="FlgN-like_sf"/>
</dbReference>
<dbReference type="EMBL" id="QAOH01000003">
    <property type="protein sequence ID" value="PTQ75016.1"/>
    <property type="molecule type" value="Genomic_DNA"/>
</dbReference>
<dbReference type="AlphaFoldDB" id="A0A2T5HTZ7"/>
<accession>A0A2T5HTZ7</accession>
<name>A0A2T5HTZ7_9RHOB</name>